<accession>A0A918EIU5</accession>
<reference evidence="2" key="2">
    <citation type="submission" date="2020-09" db="EMBL/GenBank/DDBJ databases">
        <authorList>
            <person name="Sun Q."/>
            <person name="Ohkuma M."/>
        </authorList>
    </citation>
    <scope>NUCLEOTIDE SEQUENCE</scope>
    <source>
        <strain evidence="2">JCM 4335</strain>
    </source>
</reference>
<feature type="compositionally biased region" description="Low complexity" evidence="1">
    <location>
        <begin position="635"/>
        <end position="654"/>
    </location>
</feature>
<reference evidence="2" key="1">
    <citation type="journal article" date="2014" name="Int. J. Syst. Evol. Microbiol.">
        <title>Complete genome sequence of Corynebacterium casei LMG S-19264T (=DSM 44701T), isolated from a smear-ripened cheese.</title>
        <authorList>
            <consortium name="US DOE Joint Genome Institute (JGI-PGF)"/>
            <person name="Walter F."/>
            <person name="Albersmeier A."/>
            <person name="Kalinowski J."/>
            <person name="Ruckert C."/>
        </authorList>
    </citation>
    <scope>NUCLEOTIDE SEQUENCE</scope>
    <source>
        <strain evidence="2">JCM 4335</strain>
    </source>
</reference>
<feature type="compositionally biased region" description="Low complexity" evidence="1">
    <location>
        <begin position="560"/>
        <end position="579"/>
    </location>
</feature>
<protein>
    <submittedName>
        <fullName evidence="2">Uncharacterized protein</fullName>
    </submittedName>
</protein>
<keyword evidence="3" id="KW-1185">Reference proteome</keyword>
<proteinExistence type="predicted"/>
<evidence type="ECO:0000313" key="2">
    <source>
        <dbReference type="EMBL" id="GGQ00109.1"/>
    </source>
</evidence>
<feature type="region of interest" description="Disordered" evidence="1">
    <location>
        <begin position="594"/>
        <end position="694"/>
    </location>
</feature>
<dbReference type="Proteomes" id="UP000654123">
    <property type="component" value="Unassembled WGS sequence"/>
</dbReference>
<evidence type="ECO:0000256" key="1">
    <source>
        <dbReference type="SAM" id="MobiDB-lite"/>
    </source>
</evidence>
<dbReference type="AlphaFoldDB" id="A0A918EIU5"/>
<feature type="compositionally biased region" description="Basic and acidic residues" evidence="1">
    <location>
        <begin position="787"/>
        <end position="797"/>
    </location>
</feature>
<name>A0A918EIU5_9ACTN</name>
<dbReference type="EMBL" id="BMSV01000003">
    <property type="protein sequence ID" value="GGQ00109.1"/>
    <property type="molecule type" value="Genomic_DNA"/>
</dbReference>
<gene>
    <name evidence="2" type="ORF">GCM10010249_17920</name>
</gene>
<organism evidence="2 3">
    <name type="scientific">Streptomyces roseolilacinus</name>
    <dbReference type="NCBI Taxonomy" id="66904"/>
    <lineage>
        <taxon>Bacteria</taxon>
        <taxon>Bacillati</taxon>
        <taxon>Actinomycetota</taxon>
        <taxon>Actinomycetes</taxon>
        <taxon>Kitasatosporales</taxon>
        <taxon>Streptomycetaceae</taxon>
        <taxon>Streptomyces</taxon>
    </lineage>
</organism>
<feature type="region of interest" description="Disordered" evidence="1">
    <location>
        <begin position="779"/>
        <end position="800"/>
    </location>
</feature>
<evidence type="ECO:0000313" key="3">
    <source>
        <dbReference type="Proteomes" id="UP000654123"/>
    </source>
</evidence>
<feature type="compositionally biased region" description="Low complexity" evidence="1">
    <location>
        <begin position="601"/>
        <end position="624"/>
    </location>
</feature>
<comment type="caution">
    <text evidence="2">The sequence shown here is derived from an EMBL/GenBank/DDBJ whole genome shotgun (WGS) entry which is preliminary data.</text>
</comment>
<feature type="region of interest" description="Disordered" evidence="1">
    <location>
        <begin position="549"/>
        <end position="579"/>
    </location>
</feature>
<sequence length="914" mass="95657">MNLPGTPDASPAHRPPGHAVPLDLRRTPDADAVRAALDTSQHDGERRFLVVDDAARLVAHQLLYEQLHSYGPARVVCLAVATPGERVLRRPLSLRPPAAGVLWVLDPHTAGDPDGLRPLLQLLAQPEVFDAVLHTLAGVVHGVAVPSVRVVEHDLSDEARTRAWKEALGALAGQETAGGGPGESVPPELAVLLDDSLPEAVAGHRWLEPSRPAAARRRACDDALDAARAGHRHTRGPAGMFGAGARRTDLPGRLAGLGDALEKYRDTVAGAFADADGVRLTQEQRARLLERGIVLPDLPAVSRTRVVPALRDLTEHLLDQPLPLRSAAARLAALSDRSAPSGSAARLARLDELCDPAYLRHLAAPPPFRAGGTPATAALLALVPAFVAGLWPGPGWFLGPATGAAGAALAALMWRHRPNRSPDGRHDGGGSTRVTARLLGGLAGGVIGAVAGSTLPSPPSWAGAAAAALALVAAVVLAVRDWTRSVDAWWRATDAEYAERVVGDVDRLLAETAVHDWLLADARRHCADGARAAALLLRSLAATADGYGEGDGPAVPAPAPRGAGAEPAPRQAPPAEAEGGAELWEWDTWSDSSAADGWYDAAPSGPSGHPGPAGFGAPADAPYGPHDDRDGGFGDPYAPDGGPYGTTGPDAPYDVPAPPYGSAGHPYGSADPGDPSGPRHIGPAYEAVPDPSRDPFDAFDEDWPPLGAVEDPPWLERERGDGGPDLVDTLVADLASGTRRLLAPCWARIERDPARAGRTPLDGPMRDLLDEVRGRLLRDAATSPPPHDPHSGRRPDATRMTGVAPDRVTELLAPGGDAESTVPLCGPQHRRLLSADPLAVRRVRFAPEAFRRGAAEPDGPHRPDRPYAVRAEYADDVVWTPTGRHAGVLGLVPLRGDAVRMVREATPGEEGEPA</sequence>
<dbReference type="RefSeq" id="WP_189531635.1">
    <property type="nucleotide sequence ID" value="NZ_BMSV01000003.1"/>
</dbReference>
<feature type="region of interest" description="Disordered" evidence="1">
    <location>
        <begin position="1"/>
        <end position="26"/>
    </location>
</feature>